<evidence type="ECO:0000313" key="10">
    <source>
        <dbReference type="EMBL" id="QPC83256.1"/>
    </source>
</evidence>
<dbReference type="Pfam" id="PF02219">
    <property type="entry name" value="MTHFR"/>
    <property type="match status" value="1"/>
</dbReference>
<keyword evidence="8" id="KW-0479">Metal-binding</keyword>
<dbReference type="InterPro" id="IPR029041">
    <property type="entry name" value="FAD-linked_oxidoreductase-like"/>
</dbReference>
<sequence>MSQQIATKLAFIDRLQQPKPLLVDGAMGTMLQQRGNLKISACFDELNLTQPELVQGVHMDYLAAGADIIETNTFSANRVKLAEHSLADRVGDINQAAVAIARRALQAAGRENDAYIAGSIGPLGAGIAPYGSLTEPEARKAFNEQLQALVDAGVDLLLFETFANDDELLLAVEEAQTIAPEMPIVAHATFTPDSRTYLGRTPARVANALYKAGATVIGVNCGGGPAHISEMLQAMHNAVPKARLSAMPNAGYPQAMGGRVMYPAQAEYFGDAALTLRAQGAVIVGGCCGTTPAHISAMRTALDDASRVALVGHVDVHDDEESSTEQLRPTEFAERLQDGRFTVTVEIAPPRSYTAEKLLTNARLLRDAGADMLNVADTPAARMRMSAWAVAHLLQQKLGIETVLHFPTRGRNALRVQGDLLAAHALGLRNLFITMGDPARIGDYPDATDSYDIAPSRLIGVVKQEMNEGRDMGGSSIGRPTQFTVGCALNMAADDLDREMRVLEKKLSSGADYALGQAVFDPPRIDRFLEAYEKTFKEAFKLPVLMGVMPLYSLKHAHFLNNEVPGIEIPEAIFKRLEDAGDGAAEEGVAIAVELMEQMRDRVQGAYIIPAYGRYKLAAEVVAAVSG</sequence>
<keyword evidence="7 10" id="KW-0560">Oxidoreductase</keyword>
<evidence type="ECO:0000259" key="9">
    <source>
        <dbReference type="PROSITE" id="PS50970"/>
    </source>
</evidence>
<reference evidence="10 11" key="1">
    <citation type="submission" date="2020-02" db="EMBL/GenBank/DDBJ databases">
        <authorList>
            <person name="Zheng R.K."/>
            <person name="Sun C.M."/>
        </authorList>
    </citation>
    <scope>NUCLEOTIDE SEQUENCE [LARGE SCALE GENOMIC DNA]</scope>
    <source>
        <strain evidence="11">rifampicinis</strain>
    </source>
</reference>
<dbReference type="GO" id="GO:0004489">
    <property type="term" value="F:methylenetetrahydrofolate reductase [NAD(P)H] activity"/>
    <property type="evidence" value="ECO:0007669"/>
    <property type="project" value="UniProtKB-EC"/>
</dbReference>
<evidence type="ECO:0000256" key="8">
    <source>
        <dbReference type="PROSITE-ProRule" id="PRU00333"/>
    </source>
</evidence>
<dbReference type="AlphaFoldDB" id="A0A7S8EAA4"/>
<keyword evidence="4" id="KW-0285">Flavoprotein</keyword>
<feature type="binding site" evidence="8">
    <location>
        <position position="288"/>
    </location>
    <ligand>
        <name>Zn(2+)</name>
        <dbReference type="ChEBI" id="CHEBI:29105"/>
    </ligand>
</feature>
<dbReference type="KEGG" id="pmet:G4Y79_02445"/>
<comment type="cofactor">
    <cofactor evidence="8">
        <name>Zn(2+)</name>
        <dbReference type="ChEBI" id="CHEBI:29105"/>
    </cofactor>
</comment>
<feature type="binding site" evidence="8">
    <location>
        <position position="287"/>
    </location>
    <ligand>
        <name>Zn(2+)</name>
        <dbReference type="ChEBI" id="CHEBI:29105"/>
    </ligand>
</feature>
<dbReference type="InterPro" id="IPR036589">
    <property type="entry name" value="HCY_dom_sf"/>
</dbReference>
<dbReference type="Proteomes" id="UP000594468">
    <property type="component" value="Chromosome"/>
</dbReference>
<dbReference type="Pfam" id="PF02574">
    <property type="entry name" value="S-methyl_trans"/>
    <property type="match status" value="1"/>
</dbReference>
<dbReference type="GO" id="GO:0046872">
    <property type="term" value="F:metal ion binding"/>
    <property type="evidence" value="ECO:0007669"/>
    <property type="project" value="UniProtKB-KW"/>
</dbReference>
<comment type="pathway">
    <text evidence="2">One-carbon metabolism; tetrahydrofolate interconversion.</text>
</comment>
<accession>A0A7S8EAA4</accession>
<dbReference type="SUPFAM" id="SSF82282">
    <property type="entry name" value="Homocysteine S-methyltransferase"/>
    <property type="match status" value="1"/>
</dbReference>
<dbReference type="RefSeq" id="WP_195171323.1">
    <property type="nucleotide sequence ID" value="NZ_CP062983.1"/>
</dbReference>
<evidence type="ECO:0000256" key="6">
    <source>
        <dbReference type="ARBA" id="ARBA00022827"/>
    </source>
</evidence>
<evidence type="ECO:0000313" key="11">
    <source>
        <dbReference type="Proteomes" id="UP000594468"/>
    </source>
</evidence>
<dbReference type="InterPro" id="IPR003171">
    <property type="entry name" value="Mehydrof_redctse-like"/>
</dbReference>
<organism evidence="10 11">
    <name type="scientific">Phototrophicus methaneseepsis</name>
    <dbReference type="NCBI Taxonomy" id="2710758"/>
    <lineage>
        <taxon>Bacteria</taxon>
        <taxon>Bacillati</taxon>
        <taxon>Chloroflexota</taxon>
        <taxon>Candidatus Thermofontia</taxon>
        <taxon>Phototrophicales</taxon>
        <taxon>Phototrophicaceae</taxon>
        <taxon>Phototrophicus</taxon>
    </lineage>
</organism>
<proteinExistence type="predicted"/>
<dbReference type="SUPFAM" id="SSF51730">
    <property type="entry name" value="FAD-linked oxidoreductase"/>
    <property type="match status" value="1"/>
</dbReference>
<dbReference type="GO" id="GO:0032259">
    <property type="term" value="P:methylation"/>
    <property type="evidence" value="ECO:0007669"/>
    <property type="project" value="UniProtKB-KW"/>
</dbReference>
<dbReference type="Gene3D" id="3.20.20.330">
    <property type="entry name" value="Homocysteine-binding-like domain"/>
    <property type="match status" value="1"/>
</dbReference>
<protein>
    <submittedName>
        <fullName evidence="10">Bifunctional homocysteine S-methyltransferase/methylenetetrahydrofolate reductase</fullName>
        <ecNumber evidence="10">1.5.1.20</ecNumber>
        <ecNumber evidence="10">2.1.1.10</ecNumber>
    </submittedName>
</protein>
<evidence type="ECO:0000256" key="5">
    <source>
        <dbReference type="ARBA" id="ARBA00022679"/>
    </source>
</evidence>
<evidence type="ECO:0000256" key="7">
    <source>
        <dbReference type="ARBA" id="ARBA00023002"/>
    </source>
</evidence>
<evidence type="ECO:0000256" key="4">
    <source>
        <dbReference type="ARBA" id="ARBA00022630"/>
    </source>
</evidence>
<dbReference type="GO" id="GO:0006555">
    <property type="term" value="P:methionine metabolic process"/>
    <property type="evidence" value="ECO:0007669"/>
    <property type="project" value="InterPro"/>
</dbReference>
<dbReference type="EMBL" id="CP062983">
    <property type="protein sequence ID" value="QPC83256.1"/>
    <property type="molecule type" value="Genomic_DNA"/>
</dbReference>
<comment type="cofactor">
    <cofactor evidence="1">
        <name>FAD</name>
        <dbReference type="ChEBI" id="CHEBI:57692"/>
    </cofactor>
</comment>
<dbReference type="Gene3D" id="3.20.20.220">
    <property type="match status" value="1"/>
</dbReference>
<dbReference type="EC" id="2.1.1.10" evidence="10"/>
<dbReference type="PROSITE" id="PS50970">
    <property type="entry name" value="HCY"/>
    <property type="match status" value="1"/>
</dbReference>
<dbReference type="PANTHER" id="PTHR11103:SF18">
    <property type="entry name" value="SLR1189 PROTEIN"/>
    <property type="match status" value="1"/>
</dbReference>
<dbReference type="InterPro" id="IPR003726">
    <property type="entry name" value="HCY_dom"/>
</dbReference>
<dbReference type="EC" id="1.5.1.20" evidence="10"/>
<evidence type="ECO:0000256" key="1">
    <source>
        <dbReference type="ARBA" id="ARBA00001974"/>
    </source>
</evidence>
<dbReference type="CDD" id="cd00537">
    <property type="entry name" value="MTHFR"/>
    <property type="match status" value="1"/>
</dbReference>
<dbReference type="GO" id="GO:0035999">
    <property type="term" value="P:tetrahydrofolate interconversion"/>
    <property type="evidence" value="ECO:0007669"/>
    <property type="project" value="UniProtKB-UniPathway"/>
</dbReference>
<name>A0A7S8EAA4_9CHLR</name>
<evidence type="ECO:0000256" key="3">
    <source>
        <dbReference type="ARBA" id="ARBA00022603"/>
    </source>
</evidence>
<feature type="domain" description="Hcy-binding" evidence="9">
    <location>
        <begin position="9"/>
        <end position="302"/>
    </location>
</feature>
<keyword evidence="3 8" id="KW-0489">Methyltransferase</keyword>
<feature type="binding site" evidence="8">
    <location>
        <position position="221"/>
    </location>
    <ligand>
        <name>Zn(2+)</name>
        <dbReference type="ChEBI" id="CHEBI:29105"/>
    </ligand>
</feature>
<dbReference type="PANTHER" id="PTHR11103">
    <property type="entry name" value="SLR1189 PROTEIN"/>
    <property type="match status" value="1"/>
</dbReference>
<keyword evidence="8" id="KW-0862">Zinc</keyword>
<evidence type="ECO:0000256" key="2">
    <source>
        <dbReference type="ARBA" id="ARBA00004777"/>
    </source>
</evidence>
<dbReference type="NCBIfam" id="NF006396">
    <property type="entry name" value="PRK08645.1"/>
    <property type="match status" value="1"/>
</dbReference>
<dbReference type="GO" id="GO:0008168">
    <property type="term" value="F:methyltransferase activity"/>
    <property type="evidence" value="ECO:0007669"/>
    <property type="project" value="UniProtKB-UniRule"/>
</dbReference>
<keyword evidence="5 8" id="KW-0808">Transferase</keyword>
<keyword evidence="11" id="KW-1185">Reference proteome</keyword>
<dbReference type="UniPathway" id="UPA00193"/>
<keyword evidence="6" id="KW-0274">FAD</keyword>
<gene>
    <name evidence="10" type="ORF">G4Y79_02445</name>
</gene>